<comment type="subcellular location">
    <subcellularLocation>
        <location evidence="7">Cell membrane</location>
        <topology evidence="7">Multi-pass membrane protein</topology>
    </subcellularLocation>
</comment>
<dbReference type="STRING" id="1612202.SAMN05421734_10956"/>
<feature type="transmembrane region" description="Helical" evidence="7">
    <location>
        <begin position="253"/>
        <end position="274"/>
    </location>
</feature>
<evidence type="ECO:0000256" key="2">
    <source>
        <dbReference type="ARBA" id="ARBA00022475"/>
    </source>
</evidence>
<dbReference type="GO" id="GO:0005886">
    <property type="term" value="C:plasma membrane"/>
    <property type="evidence" value="ECO:0007669"/>
    <property type="project" value="UniProtKB-SubCell"/>
</dbReference>
<feature type="transmembrane region" description="Helical" evidence="7">
    <location>
        <begin position="157"/>
        <end position="175"/>
    </location>
</feature>
<accession>A0A1G6LSI7</accession>
<name>A0A1G6LSI7_9BACI</name>
<evidence type="ECO:0000313" key="9">
    <source>
        <dbReference type="Proteomes" id="UP000242949"/>
    </source>
</evidence>
<keyword evidence="6 7" id="KW-0472">Membrane</keyword>
<comment type="pathway">
    <text evidence="7">Protein modification; lipoprotein biosynthesis (diacylglyceryl transfer).</text>
</comment>
<dbReference type="Pfam" id="PF01790">
    <property type="entry name" value="LGT"/>
    <property type="match status" value="1"/>
</dbReference>
<keyword evidence="4 7" id="KW-0812">Transmembrane</keyword>
<dbReference type="PANTHER" id="PTHR30589:SF0">
    <property type="entry name" value="PHOSPHATIDYLGLYCEROL--PROLIPOPROTEIN DIACYLGLYCERYL TRANSFERASE"/>
    <property type="match status" value="1"/>
</dbReference>
<organism evidence="8 9">
    <name type="scientific">Pelagirhabdus alkalitolerans</name>
    <dbReference type="NCBI Taxonomy" id="1612202"/>
    <lineage>
        <taxon>Bacteria</taxon>
        <taxon>Bacillati</taxon>
        <taxon>Bacillota</taxon>
        <taxon>Bacilli</taxon>
        <taxon>Bacillales</taxon>
        <taxon>Bacillaceae</taxon>
        <taxon>Pelagirhabdus</taxon>
    </lineage>
</organism>
<dbReference type="GO" id="GO:0042158">
    <property type="term" value="P:lipoprotein biosynthetic process"/>
    <property type="evidence" value="ECO:0007669"/>
    <property type="project" value="UniProtKB-UniRule"/>
</dbReference>
<keyword evidence="9" id="KW-1185">Reference proteome</keyword>
<dbReference type="AlphaFoldDB" id="A0A1G6LSI7"/>
<feature type="transmembrane region" description="Helical" evidence="7">
    <location>
        <begin position="87"/>
        <end position="105"/>
    </location>
</feature>
<evidence type="ECO:0000256" key="1">
    <source>
        <dbReference type="ARBA" id="ARBA00007150"/>
    </source>
</evidence>
<dbReference type="HAMAP" id="MF_01147">
    <property type="entry name" value="Lgt"/>
    <property type="match status" value="1"/>
</dbReference>
<dbReference type="UniPathway" id="UPA00664"/>
<dbReference type="NCBIfam" id="TIGR00544">
    <property type="entry name" value="lgt"/>
    <property type="match status" value="1"/>
</dbReference>
<dbReference type="InterPro" id="IPR001640">
    <property type="entry name" value="Lgt"/>
</dbReference>
<feature type="transmembrane region" description="Helical" evidence="7">
    <location>
        <begin position="12"/>
        <end position="35"/>
    </location>
</feature>
<evidence type="ECO:0000313" key="8">
    <source>
        <dbReference type="EMBL" id="SDC46258.1"/>
    </source>
</evidence>
<proteinExistence type="inferred from homology"/>
<evidence type="ECO:0000256" key="3">
    <source>
        <dbReference type="ARBA" id="ARBA00022679"/>
    </source>
</evidence>
<sequence>MVELFSVGPFTIHFFGLMIALGVLAGLWLLKILAVKEQVDYKKIIDIGVMALLGGVIGARLFYIVFYNPEPYITNPVEILMVQQGGLSIHGGLLAGIVTGLLLLKKHGLPIWKTLDIAGPGIILAQAISRIGCDIFGKPISESWFWGITFNNEHLHPVQAYEFLFNYILLGYLIWLFHKKVYHGQVFWHYVISFMFIRGGVELFRINPQILGFFSVSHLLSLVGIIISLAMMNYCRKHNRLSRSSHTLTIKNLVKLTIIIVCLMVVSLIIYYGIHTWI</sequence>
<dbReference type="Proteomes" id="UP000242949">
    <property type="component" value="Unassembled WGS sequence"/>
</dbReference>
<protein>
    <recommendedName>
        <fullName evidence="7">Phosphatidylglycerol--prolipoprotein diacylglyceryl transferase</fullName>
        <ecNumber evidence="7">2.5.1.145</ecNumber>
    </recommendedName>
</protein>
<gene>
    <name evidence="7" type="primary">lgt</name>
    <name evidence="8" type="ORF">SAMN05421734_10956</name>
</gene>
<comment type="similarity">
    <text evidence="1 7">Belongs to the Lgt family.</text>
</comment>
<dbReference type="OrthoDB" id="871140at2"/>
<comment type="function">
    <text evidence="7">Catalyzes the transfer of the diacylglyceryl group from phosphatidylglycerol to the sulfhydryl group of the N-terminal cysteine of a prolipoprotein, the first step in the formation of mature lipoproteins.</text>
</comment>
<keyword evidence="5 7" id="KW-1133">Transmembrane helix</keyword>
<dbReference type="PANTHER" id="PTHR30589">
    <property type="entry name" value="PROLIPOPROTEIN DIACYLGLYCERYL TRANSFERASE"/>
    <property type="match status" value="1"/>
</dbReference>
<dbReference type="EC" id="2.5.1.145" evidence="7"/>
<keyword evidence="8" id="KW-0449">Lipoprotein</keyword>
<feature type="transmembrane region" description="Helical" evidence="7">
    <location>
        <begin position="47"/>
        <end position="67"/>
    </location>
</feature>
<evidence type="ECO:0000256" key="4">
    <source>
        <dbReference type="ARBA" id="ARBA00022692"/>
    </source>
</evidence>
<evidence type="ECO:0000256" key="5">
    <source>
        <dbReference type="ARBA" id="ARBA00022989"/>
    </source>
</evidence>
<dbReference type="GO" id="GO:0008961">
    <property type="term" value="F:phosphatidylglycerol-prolipoprotein diacylglyceryl transferase activity"/>
    <property type="evidence" value="ECO:0007669"/>
    <property type="project" value="UniProtKB-UniRule"/>
</dbReference>
<keyword evidence="2 7" id="KW-1003">Cell membrane</keyword>
<evidence type="ECO:0000256" key="7">
    <source>
        <dbReference type="HAMAP-Rule" id="MF_01147"/>
    </source>
</evidence>
<dbReference type="RefSeq" id="WP_090796615.1">
    <property type="nucleotide sequence ID" value="NZ_FMYI01000009.1"/>
</dbReference>
<feature type="transmembrane region" description="Helical" evidence="7">
    <location>
        <begin position="210"/>
        <end position="232"/>
    </location>
</feature>
<comment type="catalytic activity">
    <reaction evidence="7">
        <text>L-cysteinyl-[prolipoprotein] + a 1,2-diacyl-sn-glycero-3-phospho-(1'-sn-glycerol) = an S-1,2-diacyl-sn-glyceryl-L-cysteinyl-[prolipoprotein] + sn-glycerol 1-phosphate + H(+)</text>
        <dbReference type="Rhea" id="RHEA:56712"/>
        <dbReference type="Rhea" id="RHEA-COMP:14679"/>
        <dbReference type="Rhea" id="RHEA-COMP:14680"/>
        <dbReference type="ChEBI" id="CHEBI:15378"/>
        <dbReference type="ChEBI" id="CHEBI:29950"/>
        <dbReference type="ChEBI" id="CHEBI:57685"/>
        <dbReference type="ChEBI" id="CHEBI:64716"/>
        <dbReference type="ChEBI" id="CHEBI:140658"/>
        <dbReference type="EC" id="2.5.1.145"/>
    </reaction>
</comment>
<evidence type="ECO:0000256" key="6">
    <source>
        <dbReference type="ARBA" id="ARBA00023136"/>
    </source>
</evidence>
<feature type="binding site" evidence="7">
    <location>
        <position position="130"/>
    </location>
    <ligand>
        <name>a 1,2-diacyl-sn-glycero-3-phospho-(1'-sn-glycerol)</name>
        <dbReference type="ChEBI" id="CHEBI:64716"/>
    </ligand>
</feature>
<dbReference type="EMBL" id="FMYI01000009">
    <property type="protein sequence ID" value="SDC46258.1"/>
    <property type="molecule type" value="Genomic_DNA"/>
</dbReference>
<reference evidence="9" key="1">
    <citation type="submission" date="2016-09" db="EMBL/GenBank/DDBJ databases">
        <authorList>
            <person name="Varghese N."/>
            <person name="Submissions S."/>
        </authorList>
    </citation>
    <scope>NUCLEOTIDE SEQUENCE [LARGE SCALE GENOMIC DNA]</scope>
    <source>
        <strain evidence="9">S5</strain>
    </source>
</reference>
<keyword evidence="3 7" id="KW-0808">Transferase</keyword>